<dbReference type="SUPFAM" id="SSF54909">
    <property type="entry name" value="Dimeric alpha+beta barrel"/>
    <property type="match status" value="1"/>
</dbReference>
<comment type="caution">
    <text evidence="2">The sequence shown here is derived from an EMBL/GenBank/DDBJ whole genome shotgun (WGS) entry which is preliminary data.</text>
</comment>
<keyword evidence="3" id="KW-1185">Reference proteome</keyword>
<dbReference type="Gene3D" id="3.30.70.100">
    <property type="match status" value="1"/>
</dbReference>
<evidence type="ECO:0000313" key="2">
    <source>
        <dbReference type="EMBL" id="MFC5753654.1"/>
    </source>
</evidence>
<proteinExistence type="predicted"/>
<organism evidence="2 3">
    <name type="scientific">Actinomadura rugatobispora</name>
    <dbReference type="NCBI Taxonomy" id="1994"/>
    <lineage>
        <taxon>Bacteria</taxon>
        <taxon>Bacillati</taxon>
        <taxon>Actinomycetota</taxon>
        <taxon>Actinomycetes</taxon>
        <taxon>Streptosporangiales</taxon>
        <taxon>Thermomonosporaceae</taxon>
        <taxon>Actinomadura</taxon>
    </lineage>
</organism>
<dbReference type="Pfam" id="PF07876">
    <property type="entry name" value="Dabb"/>
    <property type="match status" value="1"/>
</dbReference>
<dbReference type="RefSeq" id="WP_378290897.1">
    <property type="nucleotide sequence ID" value="NZ_JBHSON010000118.1"/>
</dbReference>
<feature type="domain" description="Stress-response A/B barrel" evidence="1">
    <location>
        <begin position="2"/>
        <end position="91"/>
    </location>
</feature>
<evidence type="ECO:0000259" key="1">
    <source>
        <dbReference type="PROSITE" id="PS51502"/>
    </source>
</evidence>
<dbReference type="EMBL" id="JBHSON010000118">
    <property type="protein sequence ID" value="MFC5753654.1"/>
    <property type="molecule type" value="Genomic_DNA"/>
</dbReference>
<name>A0ABW1AGI7_9ACTN</name>
<gene>
    <name evidence="2" type="ORF">ACFPZN_49240</name>
</gene>
<dbReference type="PROSITE" id="PS51502">
    <property type="entry name" value="S_R_A_B_BARREL"/>
    <property type="match status" value="1"/>
</dbReference>
<dbReference type="InterPro" id="IPR011008">
    <property type="entry name" value="Dimeric_a/b-barrel"/>
</dbReference>
<protein>
    <submittedName>
        <fullName evidence="2">Dabb family protein</fullName>
    </submittedName>
</protein>
<dbReference type="Proteomes" id="UP001596074">
    <property type="component" value="Unassembled WGS sequence"/>
</dbReference>
<accession>A0ABW1AGI7</accession>
<dbReference type="SMART" id="SM00886">
    <property type="entry name" value="Dabb"/>
    <property type="match status" value="1"/>
</dbReference>
<sequence>MIYHQVRIAMKPDAPEDKVRHALDLMRRLGDELDAVEFFMVGRDFGGEFQYGAMYALKDVDAYRTYMYDPLHREIDAIGLPLVANMISMDLTDDEDPGIGDKIAQVHGDRFKDHPELQDLVDDLGSYEGSGTKPT</sequence>
<dbReference type="InterPro" id="IPR013097">
    <property type="entry name" value="Dabb"/>
</dbReference>
<reference evidence="3" key="1">
    <citation type="journal article" date="2019" name="Int. J. Syst. Evol. Microbiol.">
        <title>The Global Catalogue of Microorganisms (GCM) 10K type strain sequencing project: providing services to taxonomists for standard genome sequencing and annotation.</title>
        <authorList>
            <consortium name="The Broad Institute Genomics Platform"/>
            <consortium name="The Broad Institute Genome Sequencing Center for Infectious Disease"/>
            <person name="Wu L."/>
            <person name="Ma J."/>
        </authorList>
    </citation>
    <scope>NUCLEOTIDE SEQUENCE [LARGE SCALE GENOMIC DNA]</scope>
    <source>
        <strain evidence="3">KCTC 42087</strain>
    </source>
</reference>
<evidence type="ECO:0000313" key="3">
    <source>
        <dbReference type="Proteomes" id="UP001596074"/>
    </source>
</evidence>